<evidence type="ECO:0000259" key="10">
    <source>
        <dbReference type="Pfam" id="PF00999"/>
    </source>
</evidence>
<keyword evidence="5 8" id="KW-1133">Transmembrane helix</keyword>
<dbReference type="GO" id="GO:0005886">
    <property type="term" value="C:plasma membrane"/>
    <property type="evidence" value="ECO:0007669"/>
    <property type="project" value="UniProtKB-SubCell"/>
</dbReference>
<evidence type="ECO:0000256" key="6">
    <source>
        <dbReference type="ARBA" id="ARBA00023065"/>
    </source>
</evidence>
<keyword evidence="4 8" id="KW-0812">Transmembrane</keyword>
<organism evidence="11 12">
    <name type="scientific">Motilibacter peucedani</name>
    <dbReference type="NCBI Taxonomy" id="598650"/>
    <lineage>
        <taxon>Bacteria</taxon>
        <taxon>Bacillati</taxon>
        <taxon>Actinomycetota</taxon>
        <taxon>Actinomycetes</taxon>
        <taxon>Motilibacterales</taxon>
        <taxon>Motilibacteraceae</taxon>
        <taxon>Motilibacter</taxon>
    </lineage>
</organism>
<dbReference type="PANTHER" id="PTHR32507">
    <property type="entry name" value="NA(+)/H(+) ANTIPORTER 1"/>
    <property type="match status" value="1"/>
</dbReference>
<feature type="transmembrane region" description="Helical" evidence="8">
    <location>
        <begin position="91"/>
        <end position="114"/>
    </location>
</feature>
<dbReference type="AlphaFoldDB" id="A0A420XQ36"/>
<keyword evidence="3" id="KW-0050">Antiport</keyword>
<evidence type="ECO:0000256" key="8">
    <source>
        <dbReference type="SAM" id="Phobius"/>
    </source>
</evidence>
<evidence type="ECO:0000256" key="1">
    <source>
        <dbReference type="ARBA" id="ARBA00004651"/>
    </source>
</evidence>
<name>A0A420XQ36_9ACTN</name>
<feature type="chain" id="PRO_5038644119" evidence="9">
    <location>
        <begin position="19"/>
        <end position="424"/>
    </location>
</feature>
<feature type="transmembrane region" description="Helical" evidence="8">
    <location>
        <begin position="163"/>
        <end position="181"/>
    </location>
</feature>
<accession>A0A420XQ36</accession>
<feature type="transmembrane region" description="Helical" evidence="8">
    <location>
        <begin position="193"/>
        <end position="216"/>
    </location>
</feature>
<sequence>MLTALLFALAGASALAAAALPRAAEGRPFSLPLVFLAAGVVLGLVPSVPEVDPVQHNDAVLNLTEVVVLVALMGAGLALDRPLGWKTWKTTWRLLVVAMPVTIAIVTLTGWALAGLPFATALLLGAALSPTDPVLAGDVQVGEPSDAEHGEDEVRFGLTSEAGLNDGAAFPVVLLAVALAGSHSLTRWALEDVLWRVGAGVVGGLLVGRLLGRLFFHARTSALRFAEHDADGFVALAVTFLAYGLTELVHGYGFVAVFVAACSIRAAERSHGYHATMHGFIEQIERLLTSWVLLLLGAALADGLLGALTWRGVLVGLVLLLVARPVGGLVALLGSRAGRRERTVIAVFGVRGIGSLFYLAYALGHADFPARELWATVGFTLVVSVVGHGLTASPAVARLDLLRNRRARRKRVRPTAEQIAREHV</sequence>
<proteinExistence type="predicted"/>
<keyword evidence="9" id="KW-0732">Signal</keyword>
<dbReference type="GO" id="GO:1902600">
    <property type="term" value="P:proton transmembrane transport"/>
    <property type="evidence" value="ECO:0007669"/>
    <property type="project" value="InterPro"/>
</dbReference>
<dbReference type="InterPro" id="IPR006153">
    <property type="entry name" value="Cation/H_exchanger_TM"/>
</dbReference>
<evidence type="ECO:0000256" key="4">
    <source>
        <dbReference type="ARBA" id="ARBA00022692"/>
    </source>
</evidence>
<evidence type="ECO:0000256" key="3">
    <source>
        <dbReference type="ARBA" id="ARBA00022449"/>
    </source>
</evidence>
<evidence type="ECO:0000256" key="7">
    <source>
        <dbReference type="ARBA" id="ARBA00023136"/>
    </source>
</evidence>
<feature type="domain" description="Cation/H+ exchanger transmembrane" evidence="10">
    <location>
        <begin position="29"/>
        <end position="397"/>
    </location>
</feature>
<keyword evidence="7 8" id="KW-0472">Membrane</keyword>
<feature type="transmembrane region" description="Helical" evidence="8">
    <location>
        <begin position="373"/>
        <end position="401"/>
    </location>
</feature>
<keyword evidence="12" id="KW-1185">Reference proteome</keyword>
<feature type="transmembrane region" description="Helical" evidence="8">
    <location>
        <begin position="313"/>
        <end position="332"/>
    </location>
</feature>
<evidence type="ECO:0000313" key="12">
    <source>
        <dbReference type="Proteomes" id="UP000281955"/>
    </source>
</evidence>
<dbReference type="InParanoid" id="A0A420XQ36"/>
<keyword evidence="6" id="KW-0406">Ion transport</keyword>
<feature type="transmembrane region" description="Helical" evidence="8">
    <location>
        <begin position="29"/>
        <end position="48"/>
    </location>
</feature>
<dbReference type="EMBL" id="RBWV01000011">
    <property type="protein sequence ID" value="RKS75398.1"/>
    <property type="molecule type" value="Genomic_DNA"/>
</dbReference>
<evidence type="ECO:0000256" key="2">
    <source>
        <dbReference type="ARBA" id="ARBA00022448"/>
    </source>
</evidence>
<feature type="signal peptide" evidence="9">
    <location>
        <begin position="1"/>
        <end position="18"/>
    </location>
</feature>
<evidence type="ECO:0000313" key="11">
    <source>
        <dbReference type="EMBL" id="RKS75398.1"/>
    </source>
</evidence>
<dbReference type="Pfam" id="PF00999">
    <property type="entry name" value="Na_H_Exchanger"/>
    <property type="match status" value="1"/>
</dbReference>
<gene>
    <name evidence="11" type="ORF">CLV35_1862</name>
</gene>
<dbReference type="RefSeq" id="WP_121193173.1">
    <property type="nucleotide sequence ID" value="NZ_RBWV01000011.1"/>
</dbReference>
<evidence type="ECO:0000256" key="9">
    <source>
        <dbReference type="SAM" id="SignalP"/>
    </source>
</evidence>
<feature type="transmembrane region" description="Helical" evidence="8">
    <location>
        <begin position="288"/>
        <end position="307"/>
    </location>
</feature>
<dbReference type="OrthoDB" id="9810860at2"/>
<protein>
    <submittedName>
        <fullName evidence="11">NhaP-type Na+/H+ or K+/H+ antiporter</fullName>
    </submittedName>
</protein>
<keyword evidence="2" id="KW-0813">Transport</keyword>
<dbReference type="Proteomes" id="UP000281955">
    <property type="component" value="Unassembled WGS sequence"/>
</dbReference>
<evidence type="ECO:0000256" key="5">
    <source>
        <dbReference type="ARBA" id="ARBA00022989"/>
    </source>
</evidence>
<dbReference type="GO" id="GO:0015297">
    <property type="term" value="F:antiporter activity"/>
    <property type="evidence" value="ECO:0007669"/>
    <property type="project" value="UniProtKB-KW"/>
</dbReference>
<feature type="transmembrane region" description="Helical" evidence="8">
    <location>
        <begin position="60"/>
        <end position="79"/>
    </location>
</feature>
<feature type="transmembrane region" description="Helical" evidence="8">
    <location>
        <begin position="344"/>
        <end position="361"/>
    </location>
</feature>
<comment type="subcellular location">
    <subcellularLocation>
        <location evidence="1">Cell membrane</location>
        <topology evidence="1">Multi-pass membrane protein</topology>
    </subcellularLocation>
</comment>
<reference evidence="11 12" key="1">
    <citation type="submission" date="2018-10" db="EMBL/GenBank/DDBJ databases">
        <title>Genomic Encyclopedia of Archaeal and Bacterial Type Strains, Phase II (KMG-II): from individual species to whole genera.</title>
        <authorList>
            <person name="Goeker M."/>
        </authorList>
    </citation>
    <scope>NUCLEOTIDE SEQUENCE [LARGE SCALE GENOMIC DNA]</scope>
    <source>
        <strain evidence="11 12">RP-AC37</strain>
    </source>
</reference>
<comment type="caution">
    <text evidence="11">The sequence shown here is derived from an EMBL/GenBank/DDBJ whole genome shotgun (WGS) entry which is preliminary data.</text>
</comment>
<dbReference type="PANTHER" id="PTHR32507:SF8">
    <property type="entry name" value="CNH1P"/>
    <property type="match status" value="1"/>
</dbReference>